<keyword evidence="2" id="KW-1185">Reference proteome</keyword>
<evidence type="ECO:0000313" key="1">
    <source>
        <dbReference type="EMBL" id="EEF37977.1"/>
    </source>
</evidence>
<reference evidence="2" key="1">
    <citation type="journal article" date="2010" name="Nat. Biotechnol.">
        <title>Draft genome sequence of the oilseed species Ricinus communis.</title>
        <authorList>
            <person name="Chan A.P."/>
            <person name="Crabtree J."/>
            <person name="Zhao Q."/>
            <person name="Lorenzi H."/>
            <person name="Orvis J."/>
            <person name="Puiu D."/>
            <person name="Melake-Berhan A."/>
            <person name="Jones K.M."/>
            <person name="Redman J."/>
            <person name="Chen G."/>
            <person name="Cahoon E.B."/>
            <person name="Gedil M."/>
            <person name="Stanke M."/>
            <person name="Haas B.J."/>
            <person name="Wortman J.R."/>
            <person name="Fraser-Liggett C.M."/>
            <person name="Ravel J."/>
            <person name="Rabinowicz P.D."/>
        </authorList>
    </citation>
    <scope>NUCLEOTIDE SEQUENCE [LARGE SCALE GENOMIC DNA]</scope>
    <source>
        <strain evidence="2">cv. Hale</strain>
    </source>
</reference>
<dbReference type="InParanoid" id="B9SEE7"/>
<proteinExistence type="predicted"/>
<protein>
    <submittedName>
        <fullName evidence="1">Uncharacterized protein</fullName>
    </submittedName>
</protein>
<dbReference type="EMBL" id="EQ973936">
    <property type="protein sequence ID" value="EEF37977.1"/>
    <property type="molecule type" value="Genomic_DNA"/>
</dbReference>
<evidence type="ECO:0000313" key="2">
    <source>
        <dbReference type="Proteomes" id="UP000008311"/>
    </source>
</evidence>
<gene>
    <name evidence="1" type="ORF">RCOM_0703480</name>
</gene>
<organism evidence="1 2">
    <name type="scientific">Ricinus communis</name>
    <name type="common">Castor bean</name>
    <dbReference type="NCBI Taxonomy" id="3988"/>
    <lineage>
        <taxon>Eukaryota</taxon>
        <taxon>Viridiplantae</taxon>
        <taxon>Streptophyta</taxon>
        <taxon>Embryophyta</taxon>
        <taxon>Tracheophyta</taxon>
        <taxon>Spermatophyta</taxon>
        <taxon>Magnoliopsida</taxon>
        <taxon>eudicotyledons</taxon>
        <taxon>Gunneridae</taxon>
        <taxon>Pentapetalae</taxon>
        <taxon>rosids</taxon>
        <taxon>fabids</taxon>
        <taxon>Malpighiales</taxon>
        <taxon>Euphorbiaceae</taxon>
        <taxon>Acalyphoideae</taxon>
        <taxon>Acalypheae</taxon>
        <taxon>Ricinus</taxon>
    </lineage>
</organism>
<dbReference type="Proteomes" id="UP000008311">
    <property type="component" value="Unassembled WGS sequence"/>
</dbReference>
<dbReference type="AlphaFoldDB" id="B9SEE7"/>
<name>B9SEE7_RICCO</name>
<accession>B9SEE7</accession>
<sequence length="68" mass="7754">MVFLDFSELEIIPQSYRAIFREAKVVAVYFARRQANGVANALARSAHLNPYNPRKVKNTTKQLGWTVS</sequence>